<evidence type="ECO:0000313" key="2">
    <source>
        <dbReference type="EMBL" id="TFZ04220.1"/>
    </source>
</evidence>
<feature type="chain" id="PRO_5021471835" description="DUF306 domain-containing protein" evidence="1">
    <location>
        <begin position="22"/>
        <end position="267"/>
    </location>
</feature>
<reference evidence="2 3" key="1">
    <citation type="submission" date="2019-03" db="EMBL/GenBank/DDBJ databases">
        <title>Ramlibacter rhizophilus CCTCC AB2015357, whole genome shotgun sequence.</title>
        <authorList>
            <person name="Zhang X."/>
            <person name="Feng G."/>
            <person name="Zhu H."/>
        </authorList>
    </citation>
    <scope>NUCLEOTIDE SEQUENCE [LARGE SCALE GENOMIC DNA]</scope>
    <source>
        <strain evidence="2 3">CCTCC AB2015357</strain>
    </source>
</reference>
<feature type="signal peptide" evidence="1">
    <location>
        <begin position="1"/>
        <end position="21"/>
    </location>
</feature>
<evidence type="ECO:0000256" key="1">
    <source>
        <dbReference type="SAM" id="SignalP"/>
    </source>
</evidence>
<dbReference type="AlphaFoldDB" id="A0A4Z0C132"/>
<sequence length="267" mass="27341">MRTWQPALQRGLMVAGLIVLAACGGGGGDPTGEAAAPLAGQEAQPIASGPTPEQRVSTGGSWLGTLGDRVVFGFILQDGRHSLLFSPPGDETMLAGFIQGGGELSATRFTSRTRSYPFGAAALDSQLAAGVDAESMVGTAQEAGGAAEPLLLKYLAYYGAPPMLQSVAGRYNAQSSFGAPGVFTLSEDGQLRGGGDPAQCALSGQLTAAQGNHVFAVSLRFVGPACAFPDQPFTGLAFHHPAALQRLYITVADAQETAGLLFVGDRQ</sequence>
<proteinExistence type="predicted"/>
<organism evidence="2 3">
    <name type="scientific">Ramlibacter rhizophilus</name>
    <dbReference type="NCBI Taxonomy" id="1781167"/>
    <lineage>
        <taxon>Bacteria</taxon>
        <taxon>Pseudomonadati</taxon>
        <taxon>Pseudomonadota</taxon>
        <taxon>Betaproteobacteria</taxon>
        <taxon>Burkholderiales</taxon>
        <taxon>Comamonadaceae</taxon>
        <taxon>Ramlibacter</taxon>
    </lineage>
</organism>
<gene>
    <name evidence="2" type="ORF">EZ242_00185</name>
</gene>
<dbReference type="EMBL" id="SMLL01000001">
    <property type="protein sequence ID" value="TFZ04220.1"/>
    <property type="molecule type" value="Genomic_DNA"/>
</dbReference>
<keyword evidence="3" id="KW-1185">Reference proteome</keyword>
<evidence type="ECO:0008006" key="4">
    <source>
        <dbReference type="Google" id="ProtNLM"/>
    </source>
</evidence>
<name>A0A4Z0C132_9BURK</name>
<dbReference type="PROSITE" id="PS51257">
    <property type="entry name" value="PROKAR_LIPOPROTEIN"/>
    <property type="match status" value="1"/>
</dbReference>
<accession>A0A4Z0C132</accession>
<comment type="caution">
    <text evidence="2">The sequence shown here is derived from an EMBL/GenBank/DDBJ whole genome shotgun (WGS) entry which is preliminary data.</text>
</comment>
<keyword evidence="1" id="KW-0732">Signal</keyword>
<protein>
    <recommendedName>
        <fullName evidence="4">DUF306 domain-containing protein</fullName>
    </recommendedName>
</protein>
<evidence type="ECO:0000313" key="3">
    <source>
        <dbReference type="Proteomes" id="UP000297564"/>
    </source>
</evidence>
<dbReference type="Proteomes" id="UP000297564">
    <property type="component" value="Unassembled WGS sequence"/>
</dbReference>